<keyword evidence="3" id="KW-1185">Reference proteome</keyword>
<dbReference type="Pfam" id="PF13602">
    <property type="entry name" value="ADH_zinc_N_2"/>
    <property type="match status" value="1"/>
</dbReference>
<dbReference type="InterPro" id="IPR013154">
    <property type="entry name" value="ADH-like_N"/>
</dbReference>
<sequence length="347" mass="37371">MAANTNTTYAAAVPATYRAYVHEHFGELAQELKLRTDVPQETLKNDQVRIHVHAAAINPIDYKLIEWGARMLPFAPTPERPFRIGFDVAGVIAELGSDVTDLQVGDAVLAMGDFVTKGTFAEYVVIDAKYVAPKPAKLSFQHAAGLSLAGQTSYQALVAQGQLQQGHRVLVLGGSSATGSLAIQIAKALGASFVAATTSTRNVEFVQAFGADRVIDYTTEKWVDVLDANSIDLIFDCGVESASWNDDAQRVLKHDTGRFVTIGQEITPIESPVGATYIRFRTQPSGADLLVLTGLVERDELRVPIDSVFGFEDLLGAFKSVKTGRSRGKVILEVVAAAQPRALSLEP</sequence>
<gene>
    <name evidence="2" type="ORF">Poli38472_012948</name>
</gene>
<dbReference type="SMART" id="SM00829">
    <property type="entry name" value="PKS_ER"/>
    <property type="match status" value="1"/>
</dbReference>
<dbReference type="OrthoDB" id="201656at2759"/>
<dbReference type="EMBL" id="SPLM01000040">
    <property type="protein sequence ID" value="TMW64326.1"/>
    <property type="molecule type" value="Genomic_DNA"/>
</dbReference>
<organism evidence="2 3">
    <name type="scientific">Pythium oligandrum</name>
    <name type="common">Mycoparasitic fungus</name>
    <dbReference type="NCBI Taxonomy" id="41045"/>
    <lineage>
        <taxon>Eukaryota</taxon>
        <taxon>Sar</taxon>
        <taxon>Stramenopiles</taxon>
        <taxon>Oomycota</taxon>
        <taxon>Peronosporomycetes</taxon>
        <taxon>Pythiales</taxon>
        <taxon>Pythiaceae</taxon>
        <taxon>Pythium</taxon>
    </lineage>
</organism>
<dbReference type="Gene3D" id="3.40.50.720">
    <property type="entry name" value="NAD(P)-binding Rossmann-like Domain"/>
    <property type="match status" value="1"/>
</dbReference>
<reference evidence="2" key="1">
    <citation type="submission" date="2019-03" db="EMBL/GenBank/DDBJ databases">
        <title>Long read genome sequence of the mycoparasitic Pythium oligandrum ATCC 38472 isolated from sugarbeet rhizosphere.</title>
        <authorList>
            <person name="Gaulin E."/>
        </authorList>
    </citation>
    <scope>NUCLEOTIDE SEQUENCE</scope>
    <source>
        <strain evidence="2">ATCC 38472_TT</strain>
    </source>
</reference>
<dbReference type="SUPFAM" id="SSF50129">
    <property type="entry name" value="GroES-like"/>
    <property type="match status" value="1"/>
</dbReference>
<evidence type="ECO:0000313" key="3">
    <source>
        <dbReference type="Proteomes" id="UP000794436"/>
    </source>
</evidence>
<feature type="domain" description="Enoyl reductase (ER)" evidence="1">
    <location>
        <begin position="27"/>
        <end position="332"/>
    </location>
</feature>
<dbReference type="InterPro" id="IPR011032">
    <property type="entry name" value="GroES-like_sf"/>
</dbReference>
<dbReference type="PANTHER" id="PTHR11695">
    <property type="entry name" value="ALCOHOL DEHYDROGENASE RELATED"/>
    <property type="match status" value="1"/>
</dbReference>
<dbReference type="SUPFAM" id="SSF51735">
    <property type="entry name" value="NAD(P)-binding Rossmann-fold domains"/>
    <property type="match status" value="1"/>
</dbReference>
<comment type="caution">
    <text evidence="2">The sequence shown here is derived from an EMBL/GenBank/DDBJ whole genome shotgun (WGS) entry which is preliminary data.</text>
</comment>
<accession>A0A8K1CIQ4</accession>
<protein>
    <recommendedName>
        <fullName evidence="1">Enoyl reductase (ER) domain-containing protein</fullName>
    </recommendedName>
</protein>
<dbReference type="InterPro" id="IPR036291">
    <property type="entry name" value="NAD(P)-bd_dom_sf"/>
</dbReference>
<dbReference type="InterPro" id="IPR020843">
    <property type="entry name" value="ER"/>
</dbReference>
<dbReference type="Pfam" id="PF08240">
    <property type="entry name" value="ADH_N"/>
    <property type="match status" value="1"/>
</dbReference>
<dbReference type="Proteomes" id="UP000794436">
    <property type="component" value="Unassembled WGS sequence"/>
</dbReference>
<dbReference type="CDD" id="cd08267">
    <property type="entry name" value="MDR1"/>
    <property type="match status" value="1"/>
</dbReference>
<dbReference type="InterPro" id="IPR050700">
    <property type="entry name" value="YIM1/Zinc_Alcohol_DH_Fams"/>
</dbReference>
<evidence type="ECO:0000313" key="2">
    <source>
        <dbReference type="EMBL" id="TMW64326.1"/>
    </source>
</evidence>
<dbReference type="Gene3D" id="3.90.180.10">
    <property type="entry name" value="Medium-chain alcohol dehydrogenases, catalytic domain"/>
    <property type="match status" value="1"/>
</dbReference>
<dbReference type="GO" id="GO:0016491">
    <property type="term" value="F:oxidoreductase activity"/>
    <property type="evidence" value="ECO:0007669"/>
    <property type="project" value="InterPro"/>
</dbReference>
<evidence type="ECO:0000259" key="1">
    <source>
        <dbReference type="SMART" id="SM00829"/>
    </source>
</evidence>
<name>A0A8K1CIQ4_PYTOL</name>
<dbReference type="PANTHER" id="PTHR11695:SF294">
    <property type="entry name" value="RETICULON-4-INTERACTING PROTEIN 1, MITOCHONDRIAL"/>
    <property type="match status" value="1"/>
</dbReference>
<dbReference type="AlphaFoldDB" id="A0A8K1CIQ4"/>
<proteinExistence type="predicted"/>